<organism evidence="7 8">
    <name type="scientific">Folsomia candida</name>
    <name type="common">Springtail</name>
    <dbReference type="NCBI Taxonomy" id="158441"/>
    <lineage>
        <taxon>Eukaryota</taxon>
        <taxon>Metazoa</taxon>
        <taxon>Ecdysozoa</taxon>
        <taxon>Arthropoda</taxon>
        <taxon>Hexapoda</taxon>
        <taxon>Collembola</taxon>
        <taxon>Entomobryomorpha</taxon>
        <taxon>Isotomoidea</taxon>
        <taxon>Isotomidae</taxon>
        <taxon>Proisotominae</taxon>
        <taxon>Folsomia</taxon>
    </lineage>
</organism>
<dbReference type="GO" id="GO:0016887">
    <property type="term" value="F:ATP hydrolysis activity"/>
    <property type="evidence" value="ECO:0007669"/>
    <property type="project" value="InterPro"/>
</dbReference>
<feature type="transmembrane region" description="Helical" evidence="5">
    <location>
        <begin position="531"/>
        <end position="555"/>
    </location>
</feature>
<keyword evidence="3 5" id="KW-1133">Transmembrane helix</keyword>
<comment type="subcellular location">
    <subcellularLocation>
        <location evidence="1">Membrane</location>
        <topology evidence="1">Multi-pass membrane protein</topology>
    </subcellularLocation>
</comment>
<feature type="domain" description="ABC transporter" evidence="6">
    <location>
        <begin position="1"/>
        <end position="194"/>
    </location>
</feature>
<gene>
    <name evidence="7" type="ORF">Fcan01_10610</name>
</gene>
<keyword evidence="8" id="KW-1185">Reference proteome</keyword>
<comment type="caution">
    <text evidence="7">The sequence shown here is derived from an EMBL/GenBank/DDBJ whole genome shotgun (WGS) entry which is preliminary data.</text>
</comment>
<accession>A0A226E8G3</accession>
<dbReference type="OrthoDB" id="10255969at2759"/>
<proteinExistence type="predicted"/>
<dbReference type="InterPro" id="IPR027417">
    <property type="entry name" value="P-loop_NTPase"/>
</dbReference>
<name>A0A226E8G3_FOLCA</name>
<evidence type="ECO:0000256" key="5">
    <source>
        <dbReference type="SAM" id="Phobius"/>
    </source>
</evidence>
<dbReference type="AlphaFoldDB" id="A0A226E8G3"/>
<dbReference type="PROSITE" id="PS50893">
    <property type="entry name" value="ABC_TRANSPORTER_2"/>
    <property type="match status" value="1"/>
</dbReference>
<dbReference type="GO" id="GO:0005524">
    <property type="term" value="F:ATP binding"/>
    <property type="evidence" value="ECO:0007669"/>
    <property type="project" value="InterPro"/>
</dbReference>
<evidence type="ECO:0000313" key="8">
    <source>
        <dbReference type="Proteomes" id="UP000198287"/>
    </source>
</evidence>
<evidence type="ECO:0000256" key="3">
    <source>
        <dbReference type="ARBA" id="ARBA00022989"/>
    </source>
</evidence>
<dbReference type="InterPro" id="IPR017871">
    <property type="entry name" value="ABC_transporter-like_CS"/>
</dbReference>
<dbReference type="EMBL" id="LNIX01000005">
    <property type="protein sequence ID" value="OXA53873.1"/>
    <property type="molecule type" value="Genomic_DNA"/>
</dbReference>
<dbReference type="PANTHER" id="PTHR43038">
    <property type="entry name" value="ATP-BINDING CASSETTE, SUB-FAMILY H, MEMBER 1"/>
    <property type="match status" value="1"/>
</dbReference>
<evidence type="ECO:0000256" key="1">
    <source>
        <dbReference type="ARBA" id="ARBA00004141"/>
    </source>
</evidence>
<dbReference type="GO" id="GO:0016020">
    <property type="term" value="C:membrane"/>
    <property type="evidence" value="ECO:0007669"/>
    <property type="project" value="UniProtKB-SubCell"/>
</dbReference>
<evidence type="ECO:0000259" key="6">
    <source>
        <dbReference type="PROSITE" id="PS50893"/>
    </source>
</evidence>
<dbReference type="Proteomes" id="UP000198287">
    <property type="component" value="Unassembled WGS sequence"/>
</dbReference>
<evidence type="ECO:0000313" key="7">
    <source>
        <dbReference type="EMBL" id="OXA53873.1"/>
    </source>
</evidence>
<keyword evidence="2 5" id="KW-0812">Transmembrane</keyword>
<dbReference type="SUPFAM" id="SSF52540">
    <property type="entry name" value="P-loop containing nucleoside triphosphate hydrolases"/>
    <property type="match status" value="1"/>
</dbReference>
<feature type="transmembrane region" description="Helical" evidence="5">
    <location>
        <begin position="621"/>
        <end position="642"/>
    </location>
</feature>
<keyword evidence="4 5" id="KW-0472">Membrane</keyword>
<dbReference type="InterPro" id="IPR013525">
    <property type="entry name" value="ABC2_TM"/>
</dbReference>
<dbReference type="PANTHER" id="PTHR43038:SF3">
    <property type="entry name" value="ABC TRANSPORTER G FAMILY MEMBER 20 ISOFORM X1"/>
    <property type="match status" value="1"/>
</dbReference>
<dbReference type="Pfam" id="PF00005">
    <property type="entry name" value="ABC_tran"/>
    <property type="match status" value="1"/>
</dbReference>
<reference evidence="7 8" key="1">
    <citation type="submission" date="2015-12" db="EMBL/GenBank/DDBJ databases">
        <title>The genome of Folsomia candida.</title>
        <authorList>
            <person name="Faddeeva A."/>
            <person name="Derks M.F."/>
            <person name="Anvar Y."/>
            <person name="Smit S."/>
            <person name="Van Straalen N."/>
            <person name="Roelofs D."/>
        </authorList>
    </citation>
    <scope>NUCLEOTIDE SEQUENCE [LARGE SCALE GENOMIC DNA]</scope>
    <source>
        <strain evidence="7 8">VU population</strain>
        <tissue evidence="7">Whole body</tissue>
    </source>
</reference>
<feature type="transmembrane region" description="Helical" evidence="5">
    <location>
        <begin position="457"/>
        <end position="476"/>
    </location>
</feature>
<feature type="transmembrane region" description="Helical" evidence="5">
    <location>
        <begin position="562"/>
        <end position="581"/>
    </location>
</feature>
<dbReference type="GO" id="GO:0140359">
    <property type="term" value="F:ABC-type transporter activity"/>
    <property type="evidence" value="ECO:0007669"/>
    <property type="project" value="InterPro"/>
</dbReference>
<dbReference type="InterPro" id="IPR003439">
    <property type="entry name" value="ABC_transporter-like_ATP-bd"/>
</dbReference>
<evidence type="ECO:0000256" key="4">
    <source>
        <dbReference type="ARBA" id="ARBA00023136"/>
    </source>
</evidence>
<dbReference type="Gene3D" id="3.40.50.300">
    <property type="entry name" value="P-loop containing nucleotide triphosphate hydrolases"/>
    <property type="match status" value="1"/>
</dbReference>
<protein>
    <submittedName>
        <fullName evidence="7">ABC transporter G family member 23</fullName>
    </submittedName>
</protein>
<feature type="transmembrane region" description="Helical" evidence="5">
    <location>
        <begin position="497"/>
        <end position="519"/>
    </location>
</feature>
<dbReference type="PROSITE" id="PS00211">
    <property type="entry name" value="ABC_TRANSPORTER_1"/>
    <property type="match status" value="1"/>
</dbReference>
<sequence length="648" mass="73413">MTLAMHYSERAVVVGLRELDMGEITLFGQSRPHNLAQMLGYMPQDSALLNLLTIVESLQYFAMIYGMDESEIKKRIDFLTGFLDLRKINNVVRTLSGGQKKRVSLAIAMIHNPRILVLDEPCVGLDTLLRQRIWGYLSDLSKNYGVTIIVSTHYLEETKHCDTVGLMRGGRLLEEDNPSSLLRKCKVETMQEAVLHLCRQDEVNLFAEKFESQNVTKLVSSARLSIKASRKNNIHAMCPPRAKSNHAKIIQALNLKWLTRRRRDWRLLFGELICPILLSLIFKNIVGPEPHGVKFGIIHNDPSFNINDPTCNYNNATKCFENVGLCDFLQNFETDKFTWIHVNAYHDGIRLVEKGDLLGIVEFPANFSLHMRNRMLQRNFADNKTIDGSTLPVQMDESNKILSGWARKIIMDKYLMFIENIAAACSFNVSISKPGLQFRAIYGSIELFDVISSFKPGVIMLHVFLFPMGVAVIWMEDRVIGFEGREYIAGVHLSHRIISAIFSQSCIILIQIGIFLGVMYNFYDVEIKGSWVLAVGLIYSCGITGLILGVMIAALCNRMLDLIFILIMLAPGQLFWTGAIWPPEMAPWIVRQVFAFVPITQMIKALRSICTRGWGITNPVVAMGFLPAVGWITVSLIVLVLAERRRYK</sequence>
<evidence type="ECO:0000256" key="2">
    <source>
        <dbReference type="ARBA" id="ARBA00022692"/>
    </source>
</evidence>
<dbReference type="Pfam" id="PF12698">
    <property type="entry name" value="ABC2_membrane_3"/>
    <property type="match status" value="1"/>
</dbReference>